<dbReference type="RefSeq" id="WP_025059181.1">
    <property type="nucleotide sequence ID" value="NZ_JAMC01000001.1"/>
</dbReference>
<dbReference type="Proteomes" id="UP000027734">
    <property type="component" value="Unassembled WGS sequence"/>
</dbReference>
<dbReference type="STRING" id="1300350.Z948_1783"/>
<dbReference type="OrthoDB" id="7691400at2"/>
<dbReference type="eggNOG" id="ENOG502ZBWZ">
    <property type="taxonomic scope" value="Bacteria"/>
</dbReference>
<sequence>MNQTAPDNTPPLPPPGKLLASAEIISLADHATKRAAKLGTVIDGLEAGIASRGEDAAKSAAAAGFPPEDQASAARKVAAKARGEVAANSEDTRWGYIKEVNAAADTVALTATLFASPQAVLARAGLGTPERTNYQAQLSGAGNVELRNMAAFAVATGNKPLGAAIVAVVDRMPRRDRPLSTAELAERLVGDETRAVQDAVTKIKLAAQSALNINREFQVGRRDPLARVKLALNKKENARCPSSS</sequence>
<gene>
    <name evidence="1" type="ORF">DSW25_02490</name>
</gene>
<comment type="caution">
    <text evidence="1">The sequence shown here is derived from an EMBL/GenBank/DDBJ whole genome shotgun (WGS) entry which is preliminary data.</text>
</comment>
<name>A0A073IL98_9RHOB</name>
<organism evidence="1 2">
    <name type="scientific">Sulfitobacter donghicola DSW-25 = KCTC 12864 = JCM 14565</name>
    <dbReference type="NCBI Taxonomy" id="1300350"/>
    <lineage>
        <taxon>Bacteria</taxon>
        <taxon>Pseudomonadati</taxon>
        <taxon>Pseudomonadota</taxon>
        <taxon>Alphaproteobacteria</taxon>
        <taxon>Rhodobacterales</taxon>
        <taxon>Roseobacteraceae</taxon>
        <taxon>Sulfitobacter</taxon>
    </lineage>
</organism>
<dbReference type="EMBL" id="JAMC01000001">
    <property type="protein sequence ID" value="KEJ91078.1"/>
    <property type="molecule type" value="Genomic_DNA"/>
</dbReference>
<evidence type="ECO:0000313" key="1">
    <source>
        <dbReference type="EMBL" id="KEJ91078.1"/>
    </source>
</evidence>
<proteinExistence type="predicted"/>
<protein>
    <submittedName>
        <fullName evidence="1">Uncharacterized protein</fullName>
    </submittedName>
</protein>
<evidence type="ECO:0000313" key="2">
    <source>
        <dbReference type="Proteomes" id="UP000027734"/>
    </source>
</evidence>
<keyword evidence="2" id="KW-1185">Reference proteome</keyword>
<accession>A0A073IL98</accession>
<reference evidence="1 2" key="1">
    <citation type="submission" date="2014-01" db="EMBL/GenBank/DDBJ databases">
        <title>Sulfitobacter donghicola JCM 14565 Genome Sequencing.</title>
        <authorList>
            <person name="Lai Q."/>
            <person name="Hong Z."/>
        </authorList>
    </citation>
    <scope>NUCLEOTIDE SEQUENCE [LARGE SCALE GENOMIC DNA]</scope>
    <source>
        <strain evidence="1 2">JCM 14565</strain>
    </source>
</reference>
<dbReference type="AlphaFoldDB" id="A0A073IL98"/>